<protein>
    <submittedName>
        <fullName evidence="7">SNF2-related protein</fullName>
    </submittedName>
</protein>
<evidence type="ECO:0000259" key="5">
    <source>
        <dbReference type="PROSITE" id="PS51192"/>
    </source>
</evidence>
<dbReference type="AlphaFoldDB" id="A0A1S9DWH3"/>
<feature type="chain" id="PRO_5013091721" evidence="4">
    <location>
        <begin position="19"/>
        <end position="863"/>
    </location>
</feature>
<dbReference type="GO" id="GO:0006281">
    <property type="term" value="P:DNA repair"/>
    <property type="evidence" value="ECO:0007669"/>
    <property type="project" value="TreeGrafter"/>
</dbReference>
<dbReference type="GO" id="GO:0005524">
    <property type="term" value="F:ATP binding"/>
    <property type="evidence" value="ECO:0007669"/>
    <property type="project" value="UniProtKB-KW"/>
</dbReference>
<dbReference type="OrthoDB" id="448448at2759"/>
<keyword evidence="1" id="KW-0547">Nucleotide-binding</keyword>
<dbReference type="InterPro" id="IPR049730">
    <property type="entry name" value="SNF2/RAD54-like_C"/>
</dbReference>
<evidence type="ECO:0000259" key="6">
    <source>
        <dbReference type="PROSITE" id="PS51194"/>
    </source>
</evidence>
<dbReference type="InterPro" id="IPR027417">
    <property type="entry name" value="P-loop_NTPase"/>
</dbReference>
<dbReference type="Proteomes" id="UP000190312">
    <property type="component" value="Unassembled WGS sequence"/>
</dbReference>
<dbReference type="SMART" id="SM00487">
    <property type="entry name" value="DEXDc"/>
    <property type="match status" value="1"/>
</dbReference>
<sequence>MQFTYTAIALALATTISAQSSYLIMSCNTSPIPCQNVGIPCNNENTPWACPVSGDKVELFSNSCRNINGYPEVRGSGFTLKASIEQATKMSLRRLLNPTDDDAGDEWPDDMRRFIVDGTRALNPTEDHPDQMVYPTDMSFNHSFADQDMMFVNQLVPIPGLDAISFDQASFLQPVPDDVGLSGTSMTSPPGFEFIDVPVGNVNVSMVVASSAQEEQVCYGMVGHNPLHKHQILTFTQLVHEKVKLVGIGQDLETKILALKETNQHFQTLTIQPSSDGPLFLRFPDGTDLGYLSKKMEQALQELIGRPLFEIDALTNLNSLIDSLRRAGKPSDAAARVSINVYGRESDRDKVGRELSNKDLFLQHPDGCRVGVKYDNPHILHLDGMDETDTDEEDEEDVIEVDVAETTPEQEEGLRETLDEVFNSLTRGDHLRQLGGSETLNRTLYQHQAEALDFMIQRETGDIPDEYRLWQPKPMARGQLYFHVITGNEQHEQPDESGGGILADEMGMGKSLTTLVLMAKTLQEARQWVEHAKALPGASLAETPTRATLVIVPSRVLINTWEREIDDHLNAGIKMMRYHGRSRKDLISNIDRYDIVITTYNTLAKEHDAKILGKGQSPLHDFAWYRVVLDEAHMIRRRSTTFHRAVVELRAKSRWCLSGTPIQNSLGDLGSLLAFIQLKPFHDPRNFSHWIANPFGVRATKRKAIERLTHLLEAVCLRRTIERVDLPGQRSEIRLVQFTPEERAKYELTRKDMKRFIHQQAGEYNQQAETFEFERIDGKTSTSQRQKILDKFDGTRTVPVLIMTTGTGAFGLNLQSVNRVFIVEPQWNPSVESQAIARAIRLGQEQQVLVTRYRVENSIEEVS</sequence>
<keyword evidence="3" id="KW-0067">ATP-binding</keyword>
<evidence type="ECO:0000313" key="8">
    <source>
        <dbReference type="Proteomes" id="UP000190312"/>
    </source>
</evidence>
<dbReference type="InterPro" id="IPR050628">
    <property type="entry name" value="SNF2_RAD54_helicase_TF"/>
</dbReference>
<evidence type="ECO:0000256" key="2">
    <source>
        <dbReference type="ARBA" id="ARBA00022801"/>
    </source>
</evidence>
<evidence type="ECO:0000313" key="7">
    <source>
        <dbReference type="EMBL" id="OOO13417.1"/>
    </source>
</evidence>
<dbReference type="GO" id="GO:0008094">
    <property type="term" value="F:ATP-dependent activity, acting on DNA"/>
    <property type="evidence" value="ECO:0007669"/>
    <property type="project" value="TreeGrafter"/>
</dbReference>
<reference evidence="7 8" key="1">
    <citation type="submission" date="2016-10" db="EMBL/GenBank/DDBJ databases">
        <title>Genome sequencing of Aspergillus oryzae BCC7051.</title>
        <authorList>
            <person name="Thammarongtham C."/>
            <person name="Vorapreeda T."/>
            <person name="Nookaew I."/>
            <person name="Srisuk T."/>
            <person name="Land M."/>
            <person name="Jeennor S."/>
            <person name="Laoteng K."/>
        </authorList>
    </citation>
    <scope>NUCLEOTIDE SEQUENCE [LARGE SCALE GENOMIC DNA]</scope>
    <source>
        <strain evidence="7 8">BCC7051</strain>
    </source>
</reference>
<dbReference type="SMART" id="SM00490">
    <property type="entry name" value="HELICc"/>
    <property type="match status" value="1"/>
</dbReference>
<keyword evidence="4" id="KW-0732">Signal</keyword>
<dbReference type="InterPro" id="IPR038718">
    <property type="entry name" value="SNF2-like_sf"/>
</dbReference>
<dbReference type="PANTHER" id="PTHR45626:SF52">
    <property type="entry name" value="SINGLE-STRANDED DNA-DEPENDENT ATPASE (EUROFUNG)"/>
    <property type="match status" value="1"/>
</dbReference>
<dbReference type="InterPro" id="IPR000330">
    <property type="entry name" value="SNF2_N"/>
</dbReference>
<dbReference type="VEuPathDB" id="FungiDB:AO090026000309"/>
<evidence type="ECO:0000256" key="3">
    <source>
        <dbReference type="ARBA" id="ARBA00022840"/>
    </source>
</evidence>
<dbReference type="GO" id="GO:0005634">
    <property type="term" value="C:nucleus"/>
    <property type="evidence" value="ECO:0007669"/>
    <property type="project" value="TreeGrafter"/>
</dbReference>
<feature type="signal peptide" evidence="4">
    <location>
        <begin position="1"/>
        <end position="18"/>
    </location>
</feature>
<keyword evidence="2" id="KW-0378">Hydrolase</keyword>
<dbReference type="Gene3D" id="3.40.50.10810">
    <property type="entry name" value="Tandem AAA-ATPase domain"/>
    <property type="match status" value="1"/>
</dbReference>
<proteinExistence type="predicted"/>
<dbReference type="Pfam" id="PF00176">
    <property type="entry name" value="SNF2-rel_dom"/>
    <property type="match status" value="1"/>
</dbReference>
<feature type="domain" description="Helicase C-terminal" evidence="6">
    <location>
        <begin position="716"/>
        <end position="863"/>
    </location>
</feature>
<evidence type="ECO:0000256" key="4">
    <source>
        <dbReference type="SAM" id="SignalP"/>
    </source>
</evidence>
<dbReference type="VEuPathDB" id="FungiDB:AO090005000256"/>
<dbReference type="GO" id="GO:0016787">
    <property type="term" value="F:hydrolase activity"/>
    <property type="evidence" value="ECO:0007669"/>
    <property type="project" value="UniProtKB-KW"/>
</dbReference>
<dbReference type="eggNOG" id="KOG1001">
    <property type="taxonomic scope" value="Eukaryota"/>
</dbReference>
<dbReference type="EMBL" id="MKZY01000002">
    <property type="protein sequence ID" value="OOO13417.1"/>
    <property type="molecule type" value="Genomic_DNA"/>
</dbReference>
<organism evidence="7 8">
    <name type="scientific">Aspergillus oryzae</name>
    <name type="common">Yellow koji mold</name>
    <dbReference type="NCBI Taxonomy" id="5062"/>
    <lineage>
        <taxon>Eukaryota</taxon>
        <taxon>Fungi</taxon>
        <taxon>Dikarya</taxon>
        <taxon>Ascomycota</taxon>
        <taxon>Pezizomycotina</taxon>
        <taxon>Eurotiomycetes</taxon>
        <taxon>Eurotiomycetidae</taxon>
        <taxon>Eurotiales</taxon>
        <taxon>Aspergillaceae</taxon>
        <taxon>Aspergillus</taxon>
        <taxon>Aspergillus subgen. Circumdati</taxon>
    </lineage>
</organism>
<dbReference type="InterPro" id="IPR001650">
    <property type="entry name" value="Helicase_C-like"/>
</dbReference>
<dbReference type="PANTHER" id="PTHR45626">
    <property type="entry name" value="TRANSCRIPTION TERMINATION FACTOR 2-RELATED"/>
    <property type="match status" value="1"/>
</dbReference>
<dbReference type="VEuPathDB" id="FungiDB:AO090005000258"/>
<dbReference type="CDD" id="cd18793">
    <property type="entry name" value="SF2_C_SNF"/>
    <property type="match status" value="1"/>
</dbReference>
<dbReference type="InterPro" id="IPR014001">
    <property type="entry name" value="Helicase_ATP-bd"/>
</dbReference>
<gene>
    <name evidence="7" type="ORF">OAory_01011660</name>
</gene>
<comment type="caution">
    <text evidence="7">The sequence shown here is derived from an EMBL/GenBank/DDBJ whole genome shotgun (WGS) entry which is preliminary data.</text>
</comment>
<dbReference type="Gene3D" id="3.40.50.300">
    <property type="entry name" value="P-loop containing nucleotide triphosphate hydrolases"/>
    <property type="match status" value="1"/>
</dbReference>
<dbReference type="PROSITE" id="PS51192">
    <property type="entry name" value="HELICASE_ATP_BIND_1"/>
    <property type="match status" value="1"/>
</dbReference>
<dbReference type="CDD" id="cd18008">
    <property type="entry name" value="DEXDc_SHPRH-like"/>
    <property type="match status" value="1"/>
</dbReference>
<accession>A0A1S9DWH3</accession>
<feature type="domain" description="Helicase ATP-binding" evidence="5">
    <location>
        <begin position="491"/>
        <end position="679"/>
    </location>
</feature>
<dbReference type="SUPFAM" id="SSF52540">
    <property type="entry name" value="P-loop containing nucleoside triphosphate hydrolases"/>
    <property type="match status" value="2"/>
</dbReference>
<evidence type="ECO:0000256" key="1">
    <source>
        <dbReference type="ARBA" id="ARBA00022741"/>
    </source>
</evidence>
<name>A0A1S9DWH3_ASPOZ</name>
<dbReference type="PROSITE" id="PS51194">
    <property type="entry name" value="HELICASE_CTER"/>
    <property type="match status" value="1"/>
</dbReference>